<reference evidence="2 3" key="1">
    <citation type="submission" date="2018-03" db="EMBL/GenBank/DDBJ databases">
        <title>Draft genome sequence of Rohu Carp (Labeo rohita).</title>
        <authorList>
            <person name="Das P."/>
            <person name="Kushwaha B."/>
            <person name="Joshi C.G."/>
            <person name="Kumar D."/>
            <person name="Nagpure N.S."/>
            <person name="Sahoo L."/>
            <person name="Das S.P."/>
            <person name="Bit A."/>
            <person name="Patnaik S."/>
            <person name="Meher P.K."/>
            <person name="Jayasankar P."/>
            <person name="Koringa P.G."/>
            <person name="Patel N.V."/>
            <person name="Hinsu A.T."/>
            <person name="Kumar R."/>
            <person name="Pandey M."/>
            <person name="Agarwal S."/>
            <person name="Srivastava S."/>
            <person name="Singh M."/>
            <person name="Iquebal M.A."/>
            <person name="Jaiswal S."/>
            <person name="Angadi U.B."/>
            <person name="Kumar N."/>
            <person name="Raza M."/>
            <person name="Shah T.M."/>
            <person name="Rai A."/>
            <person name="Jena J.K."/>
        </authorList>
    </citation>
    <scope>NUCLEOTIDE SEQUENCE [LARGE SCALE GENOMIC DNA]</scope>
    <source>
        <strain evidence="2">DASCIFA01</strain>
        <tissue evidence="2">Testis</tissue>
    </source>
</reference>
<keyword evidence="3" id="KW-1185">Reference proteome</keyword>
<protein>
    <submittedName>
        <fullName evidence="2">Putative transposase element L1Md-A101/L1Md-A102/L1Md-A2</fullName>
    </submittedName>
</protein>
<dbReference type="InterPro" id="IPR004244">
    <property type="entry name" value="Transposase_22"/>
</dbReference>
<comment type="caution">
    <text evidence="2">The sequence shown here is derived from an EMBL/GenBank/DDBJ whole genome shotgun (WGS) entry which is preliminary data.</text>
</comment>
<keyword evidence="1" id="KW-1133">Transmembrane helix</keyword>
<dbReference type="Gene3D" id="3.30.250.20">
    <property type="entry name" value="L1 transposable element, C-terminal domain"/>
    <property type="match status" value="1"/>
</dbReference>
<sequence>MSKRCPLVIYISTGVVCGAAVIITMLLIWRCMVKKRKDKPETQMDYSRPDEDRNEVSDVEMTERLYDNITVHHSAPYDDRLKDDVESDEPVYENVTDCVEVLRRAREQGPLRYKGEPIAIFPDYTASVARALAAFNDVRNLLRGKRDVRYGIMFPARFQISYKGDSKDFLDPEKAMAYVKSMIQNEEM</sequence>
<evidence type="ECO:0000313" key="3">
    <source>
        <dbReference type="Proteomes" id="UP000290572"/>
    </source>
</evidence>
<name>A0A498NM97_LABRO</name>
<evidence type="ECO:0000256" key="1">
    <source>
        <dbReference type="SAM" id="Phobius"/>
    </source>
</evidence>
<dbReference type="Proteomes" id="UP000290572">
    <property type="component" value="Unassembled WGS sequence"/>
</dbReference>
<organism evidence="2 3">
    <name type="scientific">Labeo rohita</name>
    <name type="common">Indian major carp</name>
    <name type="synonym">Cyprinus rohita</name>
    <dbReference type="NCBI Taxonomy" id="84645"/>
    <lineage>
        <taxon>Eukaryota</taxon>
        <taxon>Metazoa</taxon>
        <taxon>Chordata</taxon>
        <taxon>Craniata</taxon>
        <taxon>Vertebrata</taxon>
        <taxon>Euteleostomi</taxon>
        <taxon>Actinopterygii</taxon>
        <taxon>Neopterygii</taxon>
        <taxon>Teleostei</taxon>
        <taxon>Ostariophysi</taxon>
        <taxon>Cypriniformes</taxon>
        <taxon>Cyprinidae</taxon>
        <taxon>Labeoninae</taxon>
        <taxon>Labeonini</taxon>
        <taxon>Labeo</taxon>
    </lineage>
</organism>
<keyword evidence="1" id="KW-0472">Membrane</keyword>
<dbReference type="PANTHER" id="PTHR11505">
    <property type="entry name" value="L1 TRANSPOSABLE ELEMENT-RELATED"/>
    <property type="match status" value="1"/>
</dbReference>
<dbReference type="AlphaFoldDB" id="A0A498NM97"/>
<evidence type="ECO:0000313" key="2">
    <source>
        <dbReference type="EMBL" id="RXN33025.1"/>
    </source>
</evidence>
<feature type="transmembrane region" description="Helical" evidence="1">
    <location>
        <begin position="6"/>
        <end position="29"/>
    </location>
</feature>
<gene>
    <name evidence="2" type="ORF">ROHU_015921</name>
</gene>
<accession>A0A498NM97</accession>
<dbReference type="EMBL" id="QBIY01011305">
    <property type="protein sequence ID" value="RXN33025.1"/>
    <property type="molecule type" value="Genomic_DNA"/>
</dbReference>
<proteinExistence type="predicted"/>
<keyword evidence="1" id="KW-0812">Transmembrane</keyword>
<dbReference type="InterPro" id="IPR042566">
    <property type="entry name" value="L1_C"/>
</dbReference>